<evidence type="ECO:0000259" key="13">
    <source>
        <dbReference type="Pfam" id="PF18075"/>
    </source>
</evidence>
<feature type="transmembrane region" description="Helical" evidence="11">
    <location>
        <begin position="216"/>
        <end position="244"/>
    </location>
</feature>
<organism evidence="14 15">
    <name type="scientific">Schleiferilactobacillus harbinensis DSM 16991</name>
    <dbReference type="NCBI Taxonomy" id="1122147"/>
    <lineage>
        <taxon>Bacteria</taxon>
        <taxon>Bacillati</taxon>
        <taxon>Bacillota</taxon>
        <taxon>Bacilli</taxon>
        <taxon>Lactobacillales</taxon>
        <taxon>Lactobacillaceae</taxon>
        <taxon>Schleiferilactobacillus</taxon>
    </lineage>
</organism>
<evidence type="ECO:0000256" key="11">
    <source>
        <dbReference type="SAM" id="Phobius"/>
    </source>
</evidence>
<proteinExistence type="inferred from homology"/>
<feature type="domain" description="FtsX extracellular" evidence="13">
    <location>
        <begin position="59"/>
        <end position="149"/>
    </location>
</feature>
<keyword evidence="9 10" id="KW-0131">Cell cycle</keyword>
<dbReference type="InterPro" id="IPR058204">
    <property type="entry name" value="FtsX_firmicutes-type"/>
</dbReference>
<comment type="subcellular location">
    <subcellularLocation>
        <location evidence="1">Cell membrane</location>
        <topology evidence="1">Multi-pass membrane protein</topology>
    </subcellularLocation>
</comment>
<dbReference type="Proteomes" id="UP000050949">
    <property type="component" value="Unassembled WGS sequence"/>
</dbReference>
<dbReference type="InterPro" id="IPR040690">
    <property type="entry name" value="FtsX_ECD"/>
</dbReference>
<dbReference type="AlphaFoldDB" id="A0A0R1XGJ9"/>
<feature type="transmembrane region" description="Helical" evidence="11">
    <location>
        <begin position="21"/>
        <end position="46"/>
    </location>
</feature>
<keyword evidence="8 10" id="KW-0472">Membrane</keyword>
<evidence type="ECO:0000256" key="5">
    <source>
        <dbReference type="ARBA" id="ARBA00022618"/>
    </source>
</evidence>
<evidence type="ECO:0000256" key="7">
    <source>
        <dbReference type="ARBA" id="ARBA00022989"/>
    </source>
</evidence>
<keyword evidence="7 11" id="KW-1133">Transmembrane helix</keyword>
<dbReference type="InterPro" id="IPR003838">
    <property type="entry name" value="ABC3_permease_C"/>
</dbReference>
<keyword evidence="5 10" id="KW-0132">Cell division</keyword>
<evidence type="ECO:0000256" key="9">
    <source>
        <dbReference type="ARBA" id="ARBA00023306"/>
    </source>
</evidence>
<dbReference type="OrthoDB" id="9812531at2"/>
<keyword evidence="4 10" id="KW-1003">Cell membrane</keyword>
<evidence type="ECO:0000256" key="4">
    <source>
        <dbReference type="ARBA" id="ARBA00022475"/>
    </source>
</evidence>
<evidence type="ECO:0000256" key="3">
    <source>
        <dbReference type="ARBA" id="ARBA00021907"/>
    </source>
</evidence>
<feature type="transmembrane region" description="Helical" evidence="11">
    <location>
        <begin position="170"/>
        <end position="195"/>
    </location>
</feature>
<evidence type="ECO:0000256" key="8">
    <source>
        <dbReference type="ARBA" id="ARBA00023136"/>
    </source>
</evidence>
<evidence type="ECO:0000313" key="14">
    <source>
        <dbReference type="EMBL" id="KRM29306.1"/>
    </source>
</evidence>
<dbReference type="RefSeq" id="WP_027827532.1">
    <property type="nucleotide sequence ID" value="NZ_AUEH01000002.1"/>
</dbReference>
<dbReference type="InterPro" id="IPR004513">
    <property type="entry name" value="FtsX"/>
</dbReference>
<dbReference type="NCBIfam" id="NF038347">
    <property type="entry name" value="FtsX_Gpos"/>
    <property type="match status" value="1"/>
</dbReference>
<evidence type="ECO:0000256" key="2">
    <source>
        <dbReference type="ARBA" id="ARBA00007379"/>
    </source>
</evidence>
<comment type="similarity">
    <text evidence="2 10">Belongs to the ABC-4 integral membrane protein family. FtsX subfamily.</text>
</comment>
<protein>
    <recommendedName>
        <fullName evidence="3 10">Cell division protein FtsX</fullName>
    </recommendedName>
</protein>
<dbReference type="GeneID" id="78508494"/>
<gene>
    <name evidence="14" type="ORF">FC91_GL000884</name>
</gene>
<accession>A0A0R1XGJ9</accession>
<dbReference type="PIRSF" id="PIRSF003097">
    <property type="entry name" value="FtsX"/>
    <property type="match status" value="1"/>
</dbReference>
<evidence type="ECO:0000256" key="10">
    <source>
        <dbReference type="PIRNR" id="PIRNR003097"/>
    </source>
</evidence>
<dbReference type="eggNOG" id="COG2177">
    <property type="taxonomic scope" value="Bacteria"/>
</dbReference>
<evidence type="ECO:0000259" key="12">
    <source>
        <dbReference type="Pfam" id="PF02687"/>
    </source>
</evidence>
<name>A0A0R1XGJ9_9LACO</name>
<sequence>MKASTFKRHVTDSFRSLKRNGGMSVAAIVSVTVTLLLVGIFLALIFNVNHVSREVENDVRVRVMIDQKTTKTQRNDLRDELQAMADVSSVTYSSRQQELDKVVGSYGSAFQMFGGDSNPLNDVFIVKTKTPQATEKVAKAAKKLAHVSEANYGGANARNLFRATDSLRQWGLGFSILLLLVAVFLISNTVRITILSRQTEIGIMRLVGATNSYIRWPFLLEGAWTGLFGAIIPIIIVDIGYAVLYGASAKTFASAGYALLSPGSLLFGMDLLLAVIGIVIGAVGAAISMGRFLKI</sequence>
<dbReference type="GO" id="GO:0051301">
    <property type="term" value="P:cell division"/>
    <property type="evidence" value="ECO:0007669"/>
    <property type="project" value="UniProtKB-KW"/>
</dbReference>
<dbReference type="Pfam" id="PF02687">
    <property type="entry name" value="FtsX"/>
    <property type="match status" value="1"/>
</dbReference>
<keyword evidence="6 11" id="KW-0812">Transmembrane</keyword>
<comment type="caution">
    <text evidence="14">The sequence shown here is derived from an EMBL/GenBank/DDBJ whole genome shotgun (WGS) entry which is preliminary data.</text>
</comment>
<dbReference type="Gene3D" id="3.30.70.3040">
    <property type="match status" value="1"/>
</dbReference>
<dbReference type="PANTHER" id="PTHR47755">
    <property type="entry name" value="CELL DIVISION PROTEIN FTSX"/>
    <property type="match status" value="1"/>
</dbReference>
<dbReference type="PANTHER" id="PTHR47755:SF1">
    <property type="entry name" value="CELL DIVISION PROTEIN FTSX"/>
    <property type="match status" value="1"/>
</dbReference>
<dbReference type="EMBL" id="AZFW01000016">
    <property type="protein sequence ID" value="KRM29306.1"/>
    <property type="molecule type" value="Genomic_DNA"/>
</dbReference>
<evidence type="ECO:0000256" key="6">
    <source>
        <dbReference type="ARBA" id="ARBA00022692"/>
    </source>
</evidence>
<dbReference type="PATRIC" id="fig|1122147.4.peg.911"/>
<evidence type="ECO:0000313" key="15">
    <source>
        <dbReference type="Proteomes" id="UP000050949"/>
    </source>
</evidence>
<evidence type="ECO:0000256" key="1">
    <source>
        <dbReference type="ARBA" id="ARBA00004651"/>
    </source>
</evidence>
<reference evidence="14 15" key="1">
    <citation type="journal article" date="2015" name="Genome Announc.">
        <title>Expanding the biotechnology potential of lactobacilli through comparative genomics of 213 strains and associated genera.</title>
        <authorList>
            <person name="Sun Z."/>
            <person name="Harris H.M."/>
            <person name="McCann A."/>
            <person name="Guo C."/>
            <person name="Argimon S."/>
            <person name="Zhang W."/>
            <person name="Yang X."/>
            <person name="Jeffery I.B."/>
            <person name="Cooney J.C."/>
            <person name="Kagawa T.F."/>
            <person name="Liu W."/>
            <person name="Song Y."/>
            <person name="Salvetti E."/>
            <person name="Wrobel A."/>
            <person name="Rasinkangas P."/>
            <person name="Parkhill J."/>
            <person name="Rea M.C."/>
            <person name="O'Sullivan O."/>
            <person name="Ritari J."/>
            <person name="Douillard F.P."/>
            <person name="Paul Ross R."/>
            <person name="Yang R."/>
            <person name="Briner A.E."/>
            <person name="Felis G.E."/>
            <person name="de Vos W.M."/>
            <person name="Barrangou R."/>
            <person name="Klaenhammer T.R."/>
            <person name="Caufield P.W."/>
            <person name="Cui Y."/>
            <person name="Zhang H."/>
            <person name="O'Toole P.W."/>
        </authorList>
    </citation>
    <scope>NUCLEOTIDE SEQUENCE [LARGE SCALE GENOMIC DNA]</scope>
    <source>
        <strain evidence="14 15">DSM 16991</strain>
    </source>
</reference>
<comment type="function">
    <text evidence="10">Part of the ABC transporter FtsEX involved in asymmetric cellular division facilitating the initiation of sporulation.</text>
</comment>
<dbReference type="GO" id="GO:0005886">
    <property type="term" value="C:plasma membrane"/>
    <property type="evidence" value="ECO:0007669"/>
    <property type="project" value="UniProtKB-SubCell"/>
</dbReference>
<feature type="domain" description="ABC3 transporter permease C-terminal" evidence="12">
    <location>
        <begin position="174"/>
        <end position="281"/>
    </location>
</feature>
<dbReference type="Pfam" id="PF18075">
    <property type="entry name" value="FtsX_ECD"/>
    <property type="match status" value="1"/>
</dbReference>
<feature type="transmembrane region" description="Helical" evidence="11">
    <location>
        <begin position="264"/>
        <end position="287"/>
    </location>
</feature>